<dbReference type="Proteomes" id="UP001318860">
    <property type="component" value="Unassembled WGS sequence"/>
</dbReference>
<dbReference type="InterPro" id="IPR011528">
    <property type="entry name" value="NERD"/>
</dbReference>
<keyword evidence="3" id="KW-1185">Reference proteome</keyword>
<reference evidence="2 3" key="1">
    <citation type="journal article" date="2021" name="Comput. Struct. Biotechnol. J.">
        <title>De novo genome assembly of the potent medicinal plant Rehmannia glutinosa using nanopore technology.</title>
        <authorList>
            <person name="Ma L."/>
            <person name="Dong C."/>
            <person name="Song C."/>
            <person name="Wang X."/>
            <person name="Zheng X."/>
            <person name="Niu Y."/>
            <person name="Chen S."/>
            <person name="Feng W."/>
        </authorList>
    </citation>
    <scope>NUCLEOTIDE SEQUENCE [LARGE SCALE GENOMIC DNA]</scope>
    <source>
        <strain evidence="2">DH-2019</strain>
    </source>
</reference>
<evidence type="ECO:0000313" key="2">
    <source>
        <dbReference type="EMBL" id="KAK6155411.1"/>
    </source>
</evidence>
<feature type="domain" description="NERD" evidence="1">
    <location>
        <begin position="32"/>
        <end position="147"/>
    </location>
</feature>
<sequence length="325" mass="36756">MWGKLICAKLICGLGGLVLYHLVKRHFFEDDVDSSALFAVARRLEKLHQGCKVYVGLRIPDPDSASRRDIDIVLVTNQDAVVISVKNVSGIVSIGEENNWVAKNHITEHLPDPVAETKQLVPILEGYLKQRGVSLPQEYLSFKVICPNPSFRSGNSDVFPPEVITYDQWIQLKPEQRSLYSEWIKGPLLGWKKEPFSEKLNSVLSTAPIWDRLELKDKKYILGEFIEFKGKQDDLKALGTIKRSKVSLLTIKKTIMIKFGHMMVQVQVLFTPRDYRVEGIEGPSSSSGWDEVNVTSNTQIVFQPQNSKKPRKYKLSSVVSMLLSG</sequence>
<evidence type="ECO:0000259" key="1">
    <source>
        <dbReference type="PROSITE" id="PS50965"/>
    </source>
</evidence>
<dbReference type="PANTHER" id="PTHR35287:SF1">
    <property type="entry name" value="SI:ZFOS-911D5.4"/>
    <property type="match status" value="1"/>
</dbReference>
<organism evidence="2 3">
    <name type="scientific">Rehmannia glutinosa</name>
    <name type="common">Chinese foxglove</name>
    <dbReference type="NCBI Taxonomy" id="99300"/>
    <lineage>
        <taxon>Eukaryota</taxon>
        <taxon>Viridiplantae</taxon>
        <taxon>Streptophyta</taxon>
        <taxon>Embryophyta</taxon>
        <taxon>Tracheophyta</taxon>
        <taxon>Spermatophyta</taxon>
        <taxon>Magnoliopsida</taxon>
        <taxon>eudicotyledons</taxon>
        <taxon>Gunneridae</taxon>
        <taxon>Pentapetalae</taxon>
        <taxon>asterids</taxon>
        <taxon>lamiids</taxon>
        <taxon>Lamiales</taxon>
        <taxon>Orobanchaceae</taxon>
        <taxon>Rehmannieae</taxon>
        <taxon>Rehmannia</taxon>
    </lineage>
</organism>
<dbReference type="PANTHER" id="PTHR35287">
    <property type="entry name" value="SI:ZFOS-911D5.4"/>
    <property type="match status" value="1"/>
</dbReference>
<comment type="caution">
    <text evidence="2">The sequence shown here is derived from an EMBL/GenBank/DDBJ whole genome shotgun (WGS) entry which is preliminary data.</text>
</comment>
<accession>A0ABR0X875</accession>
<gene>
    <name evidence="2" type="ORF">DH2020_009659</name>
</gene>
<protein>
    <recommendedName>
        <fullName evidence="1">NERD domain-containing protein</fullName>
    </recommendedName>
</protein>
<evidence type="ECO:0000313" key="3">
    <source>
        <dbReference type="Proteomes" id="UP001318860"/>
    </source>
</evidence>
<name>A0ABR0X875_REHGL</name>
<dbReference type="EMBL" id="JABTTQ020000005">
    <property type="protein sequence ID" value="KAK6155411.1"/>
    <property type="molecule type" value="Genomic_DNA"/>
</dbReference>
<dbReference type="PROSITE" id="PS50965">
    <property type="entry name" value="NERD"/>
    <property type="match status" value="1"/>
</dbReference>
<proteinExistence type="predicted"/>
<dbReference type="Pfam" id="PF08378">
    <property type="entry name" value="NERD"/>
    <property type="match status" value="1"/>
</dbReference>